<feature type="transmembrane region" description="Helical" evidence="6">
    <location>
        <begin position="168"/>
        <end position="190"/>
    </location>
</feature>
<evidence type="ECO:0000256" key="2">
    <source>
        <dbReference type="ARBA" id="ARBA00022692"/>
    </source>
</evidence>
<comment type="subcellular location">
    <subcellularLocation>
        <location evidence="1">Membrane</location>
        <topology evidence="1">Multi-pass membrane protein</topology>
    </subcellularLocation>
</comment>
<dbReference type="GO" id="GO:0016020">
    <property type="term" value="C:membrane"/>
    <property type="evidence" value="ECO:0007669"/>
    <property type="project" value="UniProtKB-SubCell"/>
</dbReference>
<evidence type="ECO:0000256" key="3">
    <source>
        <dbReference type="ARBA" id="ARBA00022989"/>
    </source>
</evidence>
<dbReference type="InParanoid" id="C7ZR90"/>
<reference evidence="8 9" key="1">
    <citation type="journal article" date="2009" name="PLoS Genet.">
        <title>The genome of Nectria haematococca: contribution of supernumerary chromosomes to gene expansion.</title>
        <authorList>
            <person name="Coleman J.J."/>
            <person name="Rounsley S.D."/>
            <person name="Rodriguez-Carres M."/>
            <person name="Kuo A."/>
            <person name="Wasmann C.C."/>
            <person name="Grimwood J."/>
            <person name="Schmutz J."/>
            <person name="Taga M."/>
            <person name="White G.J."/>
            <person name="Zhou S."/>
            <person name="Schwartz D.C."/>
            <person name="Freitag M."/>
            <person name="Ma L.J."/>
            <person name="Danchin E.G."/>
            <person name="Henrissat B."/>
            <person name="Coutinho P.M."/>
            <person name="Nelson D.R."/>
            <person name="Straney D."/>
            <person name="Napoli C.A."/>
            <person name="Barker B.M."/>
            <person name="Gribskov M."/>
            <person name="Rep M."/>
            <person name="Kroken S."/>
            <person name="Molnar I."/>
            <person name="Rensing C."/>
            <person name="Kennell J.C."/>
            <person name="Zamora J."/>
            <person name="Farman M.L."/>
            <person name="Selker E.U."/>
            <person name="Salamov A."/>
            <person name="Shapiro H."/>
            <person name="Pangilinan J."/>
            <person name="Lindquist E."/>
            <person name="Lamers C."/>
            <person name="Grigoriev I.V."/>
            <person name="Geiser D.M."/>
            <person name="Covert S.F."/>
            <person name="Temporini E."/>
            <person name="Vanetten H.D."/>
        </authorList>
    </citation>
    <scope>NUCLEOTIDE SEQUENCE [LARGE SCALE GENOMIC DNA]</scope>
    <source>
        <strain evidence="9">ATCC MYA-4622 / CBS 123669 / FGSC 9596 / NRRL 45880 / 77-13-4</strain>
    </source>
</reference>
<evidence type="ECO:0000256" key="5">
    <source>
        <dbReference type="ARBA" id="ARBA00038359"/>
    </source>
</evidence>
<dbReference type="InterPro" id="IPR052337">
    <property type="entry name" value="SAT4-like"/>
</dbReference>
<feature type="transmembrane region" description="Helical" evidence="6">
    <location>
        <begin position="6"/>
        <end position="29"/>
    </location>
</feature>
<keyword evidence="2 6" id="KW-0812">Transmembrane</keyword>
<proteinExistence type="inferred from homology"/>
<dbReference type="KEGG" id="nhe:NECHADRAFT_56607"/>
<evidence type="ECO:0000256" key="6">
    <source>
        <dbReference type="SAM" id="Phobius"/>
    </source>
</evidence>
<dbReference type="OrthoDB" id="3923077at2759"/>
<feature type="transmembrane region" description="Helical" evidence="6">
    <location>
        <begin position="121"/>
        <end position="143"/>
    </location>
</feature>
<dbReference type="eggNOG" id="ENOG502SJFM">
    <property type="taxonomic scope" value="Eukaryota"/>
</dbReference>
<sequence length="307" mass="34729">MEGDAPWALGVMWTLTFITLVFVILRVYTRVVIVKTSGVDDFVYNFAFILLLLYTVFIHLSANYGFGQNMFEIEDVEDAVRAVLLEVIGQTFAIIGMAVAKCSLGLFLLRLLSVNMIWHRMAIWATMAGLMLTSISVVFVYWLQCTPPAYLWDHRIRGGFCHIKSVPAAFTLSIFCIIVDFFFAIFPWVLLWNLNMNKREKVIIAGSMSLGVFAGACGIKRTMELPNLTKKNYLKDTVRAIVWSAAEIVVTMVCIGIPVCRPLYKRVFQRLASNDAGESQLPRCSARLYRSSDQNMAVHRPDGRQLE</sequence>
<dbReference type="EMBL" id="GG699044">
    <property type="protein sequence ID" value="EEU33467.1"/>
    <property type="molecule type" value="Genomic_DNA"/>
</dbReference>
<dbReference type="PANTHER" id="PTHR33048">
    <property type="entry name" value="PTH11-LIKE INTEGRAL MEMBRANE PROTEIN (AFU_ORTHOLOGUE AFUA_5G11245)"/>
    <property type="match status" value="1"/>
</dbReference>
<comment type="similarity">
    <text evidence="5">Belongs to the SAT4 family.</text>
</comment>
<keyword evidence="4 6" id="KW-0472">Membrane</keyword>
<dbReference type="VEuPathDB" id="FungiDB:NECHADRAFT_56607"/>
<dbReference type="HOGENOM" id="CLU_028200_3_0_1"/>
<dbReference type="AlphaFoldDB" id="C7ZR90"/>
<feature type="transmembrane region" description="Helical" evidence="6">
    <location>
        <begin position="41"/>
        <end position="62"/>
    </location>
</feature>
<keyword evidence="9" id="KW-1185">Reference proteome</keyword>
<feature type="transmembrane region" description="Helical" evidence="6">
    <location>
        <begin position="241"/>
        <end position="260"/>
    </location>
</feature>
<feature type="transmembrane region" description="Helical" evidence="6">
    <location>
        <begin position="82"/>
        <end position="109"/>
    </location>
</feature>
<evidence type="ECO:0000256" key="4">
    <source>
        <dbReference type="ARBA" id="ARBA00023136"/>
    </source>
</evidence>
<evidence type="ECO:0000313" key="9">
    <source>
        <dbReference type="Proteomes" id="UP000005206"/>
    </source>
</evidence>
<feature type="transmembrane region" description="Helical" evidence="6">
    <location>
        <begin position="202"/>
        <end position="221"/>
    </location>
</feature>
<dbReference type="RefSeq" id="XP_003039180.1">
    <property type="nucleotide sequence ID" value="XM_003039134.1"/>
</dbReference>
<dbReference type="PANTHER" id="PTHR33048:SF93">
    <property type="entry name" value="INTEGRAL MEMBRANE PROTEIN"/>
    <property type="match status" value="1"/>
</dbReference>
<dbReference type="InterPro" id="IPR049326">
    <property type="entry name" value="Rhodopsin_dom_fungi"/>
</dbReference>
<keyword evidence="3 6" id="KW-1133">Transmembrane helix</keyword>
<evidence type="ECO:0000313" key="8">
    <source>
        <dbReference type="EMBL" id="EEU33467.1"/>
    </source>
</evidence>
<dbReference type="Proteomes" id="UP000005206">
    <property type="component" value="Unassembled WGS sequence"/>
</dbReference>
<accession>C7ZR90</accession>
<evidence type="ECO:0000256" key="1">
    <source>
        <dbReference type="ARBA" id="ARBA00004141"/>
    </source>
</evidence>
<dbReference type="Pfam" id="PF20684">
    <property type="entry name" value="Fung_rhodopsin"/>
    <property type="match status" value="1"/>
</dbReference>
<evidence type="ECO:0000259" key="7">
    <source>
        <dbReference type="Pfam" id="PF20684"/>
    </source>
</evidence>
<gene>
    <name evidence="8" type="ORF">NECHADRAFT_56607</name>
</gene>
<dbReference type="GeneID" id="9666702"/>
<protein>
    <recommendedName>
        <fullName evidence="7">Rhodopsin domain-containing protein</fullName>
    </recommendedName>
</protein>
<dbReference type="OMA" id="GIIIWHA"/>
<name>C7ZR90_FUSV7</name>
<organism evidence="8 9">
    <name type="scientific">Fusarium vanettenii (strain ATCC MYA-4622 / CBS 123669 / FGSC 9596 / NRRL 45880 / 77-13-4)</name>
    <name type="common">Fusarium solani subsp. pisi</name>
    <dbReference type="NCBI Taxonomy" id="660122"/>
    <lineage>
        <taxon>Eukaryota</taxon>
        <taxon>Fungi</taxon>
        <taxon>Dikarya</taxon>
        <taxon>Ascomycota</taxon>
        <taxon>Pezizomycotina</taxon>
        <taxon>Sordariomycetes</taxon>
        <taxon>Hypocreomycetidae</taxon>
        <taxon>Hypocreales</taxon>
        <taxon>Nectriaceae</taxon>
        <taxon>Fusarium</taxon>
        <taxon>Fusarium solani species complex</taxon>
        <taxon>Fusarium vanettenii</taxon>
    </lineage>
</organism>
<feature type="domain" description="Rhodopsin" evidence="7">
    <location>
        <begin position="25"/>
        <end position="266"/>
    </location>
</feature>